<organism evidence="1 2">
    <name type="scientific">Catharanthus roseus</name>
    <name type="common">Madagascar periwinkle</name>
    <name type="synonym">Vinca rosea</name>
    <dbReference type="NCBI Taxonomy" id="4058"/>
    <lineage>
        <taxon>Eukaryota</taxon>
        <taxon>Viridiplantae</taxon>
        <taxon>Streptophyta</taxon>
        <taxon>Embryophyta</taxon>
        <taxon>Tracheophyta</taxon>
        <taxon>Spermatophyta</taxon>
        <taxon>Magnoliopsida</taxon>
        <taxon>eudicotyledons</taxon>
        <taxon>Gunneridae</taxon>
        <taxon>Pentapetalae</taxon>
        <taxon>asterids</taxon>
        <taxon>lamiids</taxon>
        <taxon>Gentianales</taxon>
        <taxon>Apocynaceae</taxon>
        <taxon>Rauvolfioideae</taxon>
        <taxon>Vinceae</taxon>
        <taxon>Catharanthinae</taxon>
        <taxon>Catharanthus</taxon>
    </lineage>
</organism>
<evidence type="ECO:0000313" key="2">
    <source>
        <dbReference type="Proteomes" id="UP001060085"/>
    </source>
</evidence>
<sequence>MNICVASITSLFSIIFFWNHFIVFINGFGNPTAYYIGDVAINCGSHGNSTAVDGRHWFGDTGTRSVISLLQPKGKSASSTADRRRLYVDPIPYMTARISASEFYYTFQVNPGQKFIRLHFYPYFYCGFESSKDFFTVKAGPFTLLKNFSASLAADALGVKYLVKEFCLNIEDNKYLNITFYPSKFTKDRSIYAFVNGIEIISMPTGLYYTTDGDSGPRIVGQNNGYHYIDNSTALEMVQRLNIGGSLISPGEDFGMFRMWGEDANYFLESELELANRVVHQIKYTGISVYAAPLKIYQTYWKRVKDKRGDEMHNFTWKIPVDVGFGYLVRLHFCHFDIETTGGGQREFNVLINNQVAEDKADVIRWSGSVGVPIYRDYMLMVKGDKEAGKSDLLVALRSSDELVIRLLNGLEIFKLSNPDNSLASPNPLKQVSASWSLKIQNLLLPFGKKNAIATGITVLLISLNLTVFKLRQIWEQTCHEEKDTRFASGRSCRLFSLSEIISATQNFSDAFLIGRGGFGNVYKGVLPRSSEIVAVKRLKSNSKQGAHEFWTEIETLSKIRHTHLVSLIGYCNEYREMILVYEYMPHGTLADNLYKLGRNGKDCTPLTWEQRLRICIGAARGLDYLHTGVEFGVIHRDVKDSNILLDENLVAKISDFGLSKLGKISESQVSISTKVKGTHGYLDPDYFMTHKPTRKTDVYAFGVVMLVVLCGRPAIDKIIPWDPQSLLSLFQECVTKEDIDDIIDPSLQGKLSSESLKEFVKSVESCVQPQPKKRPTMSQVVTSLEYALELQERTVYSKSEDAISSQPCNGGIVPQVVINEFSVSPANEESDITTAPLEEGITSKAIQRPELQTRRGDFQLSKTPVWFWPWGAFRRKMRKNSNKILDLLPEDLGHISCFTISEMKRATESFSHNHLIGQGGFGSVYKGTLPNGQDIAVRRLSANSWKEEFIIEIRLLSKLQHRNIVRLLGYCCQGEENILVYEFVPNKSLDLFLFDPEKQPMLDWSRRQKIIDGIARVLLYIHDEYQVIHRDVKATHVLLDANMNPKISDFCLAKLLPVDQSEVESSNIVGTCGYVCPECFVHGRYSVKSDVYSFGILVLEIICGRRNLFYNSNDTARRLLRYAWRKWMEKTPLALLDPAAGDFYDENEVIRYIQVALLCVQRDAEQRPNMASVLQMLLNSSVTLPAPQFFWDPSSSSTTWASVSSKGQPDKQYH</sequence>
<accession>A0ACB9ZLB7</accession>
<reference evidence="2" key="1">
    <citation type="journal article" date="2023" name="Nat. Plants">
        <title>Single-cell RNA sequencing provides a high-resolution roadmap for understanding the multicellular compartmentation of specialized metabolism.</title>
        <authorList>
            <person name="Sun S."/>
            <person name="Shen X."/>
            <person name="Li Y."/>
            <person name="Li Y."/>
            <person name="Wang S."/>
            <person name="Li R."/>
            <person name="Zhang H."/>
            <person name="Shen G."/>
            <person name="Guo B."/>
            <person name="Wei J."/>
            <person name="Xu J."/>
            <person name="St-Pierre B."/>
            <person name="Chen S."/>
            <person name="Sun C."/>
        </authorList>
    </citation>
    <scope>NUCLEOTIDE SEQUENCE [LARGE SCALE GENOMIC DNA]</scope>
</reference>
<dbReference type="Proteomes" id="UP001060085">
    <property type="component" value="Linkage Group LG08"/>
</dbReference>
<protein>
    <submittedName>
        <fullName evidence="1">Uncharacterized protein</fullName>
    </submittedName>
</protein>
<name>A0ACB9ZLB7_CATRO</name>
<dbReference type="EMBL" id="CM044708">
    <property type="protein sequence ID" value="KAI5648471.1"/>
    <property type="molecule type" value="Genomic_DNA"/>
</dbReference>
<comment type="caution">
    <text evidence="1">The sequence shown here is derived from an EMBL/GenBank/DDBJ whole genome shotgun (WGS) entry which is preliminary data.</text>
</comment>
<keyword evidence="2" id="KW-1185">Reference proteome</keyword>
<evidence type="ECO:0000313" key="1">
    <source>
        <dbReference type="EMBL" id="KAI5648471.1"/>
    </source>
</evidence>
<proteinExistence type="predicted"/>
<gene>
    <name evidence="1" type="ORF">M9H77_34476</name>
</gene>